<dbReference type="Proteomes" id="UP000019222">
    <property type="component" value="Chromosome"/>
</dbReference>
<dbReference type="PATRIC" id="fig|1224164.3.peg.1719"/>
<dbReference type="AlphaFoldDB" id="W5Y2D2"/>
<dbReference type="EMBL" id="CP004353">
    <property type="protein sequence ID" value="AHI23089.1"/>
    <property type="molecule type" value="Genomic_DNA"/>
</dbReference>
<gene>
    <name evidence="1" type="ORF">B843_08520</name>
</gene>
<dbReference type="HOGENOM" id="CLU_2022813_0_0_11"/>
<dbReference type="eggNOG" id="ENOG5031FN3">
    <property type="taxonomic scope" value="Bacteria"/>
</dbReference>
<accession>W5Y2D2</accession>
<keyword evidence="2" id="KW-1185">Reference proteome</keyword>
<evidence type="ECO:0000313" key="1">
    <source>
        <dbReference type="EMBL" id="AHI23089.1"/>
    </source>
</evidence>
<proteinExistence type="predicted"/>
<protein>
    <submittedName>
        <fullName evidence="1">Uncharacterized protein</fullName>
    </submittedName>
</protein>
<sequence length="122" mass="12956">MREISTDINVLITPAEWQAASAALPQALKAAGYEATSIHGDVIDLTCEPDNMLVNQYEQAEGRPPMAEQLTRVVVNGSSSLSLVDATRAVVDALPEGSYWYGTSIEGPTTPGVTAACAWQHP</sequence>
<organism evidence="1 2">
    <name type="scientific">Corynebacterium vitaeruminis DSM 20294</name>
    <dbReference type="NCBI Taxonomy" id="1224164"/>
    <lineage>
        <taxon>Bacteria</taxon>
        <taxon>Bacillati</taxon>
        <taxon>Actinomycetota</taxon>
        <taxon>Actinomycetes</taxon>
        <taxon>Mycobacteriales</taxon>
        <taxon>Corynebacteriaceae</taxon>
        <taxon>Corynebacterium</taxon>
    </lineage>
</organism>
<dbReference type="KEGG" id="cvt:B843_08520"/>
<reference evidence="1 2" key="1">
    <citation type="submission" date="2013-02" db="EMBL/GenBank/DDBJ databases">
        <title>The complete genome sequence of Corynebacterium vitaeruminis DSM 20294.</title>
        <authorList>
            <person name="Ruckert C."/>
            <person name="Albersmeier A."/>
            <person name="Kalinowski J."/>
        </authorList>
    </citation>
    <scope>NUCLEOTIDE SEQUENCE [LARGE SCALE GENOMIC DNA]</scope>
    <source>
        <strain evidence="2">ATCC 10234</strain>
    </source>
</reference>
<name>W5Y2D2_9CORY</name>
<evidence type="ECO:0000313" key="2">
    <source>
        <dbReference type="Proteomes" id="UP000019222"/>
    </source>
</evidence>
<dbReference type="STRING" id="1224164.B843_08520"/>
<dbReference type="RefSeq" id="WP_025253106.1">
    <property type="nucleotide sequence ID" value="NZ_CP004353.1"/>
</dbReference>